<dbReference type="RefSeq" id="WP_086683200.1">
    <property type="nucleotide sequence ID" value="NZ_FNUJ01000006.1"/>
</dbReference>
<evidence type="ECO:0000313" key="1">
    <source>
        <dbReference type="EMBL" id="SEF32011.1"/>
    </source>
</evidence>
<dbReference type="OrthoDB" id="9996509at2"/>
<dbReference type="Proteomes" id="UP000198878">
    <property type="component" value="Unassembled WGS sequence"/>
</dbReference>
<organism evidence="1 2">
    <name type="scientific">Amycolatopsis pretoriensis</name>
    <dbReference type="NCBI Taxonomy" id="218821"/>
    <lineage>
        <taxon>Bacteria</taxon>
        <taxon>Bacillati</taxon>
        <taxon>Actinomycetota</taxon>
        <taxon>Actinomycetes</taxon>
        <taxon>Pseudonocardiales</taxon>
        <taxon>Pseudonocardiaceae</taxon>
        <taxon>Amycolatopsis</taxon>
    </lineage>
</organism>
<dbReference type="EMBL" id="FNUJ01000006">
    <property type="protein sequence ID" value="SEF32011.1"/>
    <property type="molecule type" value="Genomic_DNA"/>
</dbReference>
<name>A0A1H5R362_9PSEU</name>
<reference evidence="2" key="1">
    <citation type="submission" date="2016-10" db="EMBL/GenBank/DDBJ databases">
        <authorList>
            <person name="Varghese N."/>
            <person name="Submissions S."/>
        </authorList>
    </citation>
    <scope>NUCLEOTIDE SEQUENCE [LARGE SCALE GENOMIC DNA]</scope>
    <source>
        <strain evidence="2">DSM 44654</strain>
    </source>
</reference>
<sequence length="79" mass="8530">MKFEGAFWAHFAPGDQVLVFGAPDPAGRRRVRRGTVLAPPAPDTIEIAFDDGTHEEFSPADPIRVSHAAGACRCVTVIR</sequence>
<evidence type="ECO:0000313" key="2">
    <source>
        <dbReference type="Proteomes" id="UP000198878"/>
    </source>
</evidence>
<gene>
    <name evidence="1" type="ORF">SAMN05421837_10637</name>
</gene>
<protein>
    <recommendedName>
        <fullName evidence="3">DUF1918 domain-containing protein</fullName>
    </recommendedName>
</protein>
<proteinExistence type="predicted"/>
<evidence type="ECO:0008006" key="3">
    <source>
        <dbReference type="Google" id="ProtNLM"/>
    </source>
</evidence>
<dbReference type="AlphaFoldDB" id="A0A1H5R362"/>
<accession>A0A1H5R362</accession>
<keyword evidence="2" id="KW-1185">Reference proteome</keyword>